<dbReference type="GeneID" id="11117610"/>
<reference evidence="1 2" key="1">
    <citation type="journal article" date="2011" name="Arch. Virol.">
        <title>The genome sequence of enterobacterial phage 7-11, which possesses an unusually elongated head.</title>
        <authorList>
            <person name="Kropinski A.M."/>
            <person name="Lingohr E.J."/>
            <person name="Ackermann H.W."/>
        </authorList>
    </citation>
    <scope>NUCLEOTIDE SEQUENCE [LARGE SCALE GENOMIC DNA]</scope>
</reference>
<keyword evidence="2" id="KW-1185">Reference proteome</keyword>
<name>G0X576_9CAUD</name>
<dbReference type="RefSeq" id="YP_004782518.1">
    <property type="nucleotide sequence ID" value="NC_015938.1"/>
</dbReference>
<dbReference type="EMBL" id="HM997019">
    <property type="protein sequence ID" value="AEK82058.1"/>
    <property type="molecule type" value="Genomic_DNA"/>
</dbReference>
<proteinExistence type="predicted"/>
<accession>G0X576</accession>
<organism evidence="1 2">
    <name type="scientific">Salmonella phage 7-11</name>
    <dbReference type="NCBI Taxonomy" id="1054968"/>
    <lineage>
        <taxon>Viruses</taxon>
        <taxon>Duplodnaviria</taxon>
        <taxon>Heunggongvirae</taxon>
        <taxon>Uroviricota</taxon>
        <taxon>Caudoviricetes</taxon>
        <taxon>Grimontviridae</taxon>
        <taxon>Moazamivirus</taxon>
        <taxon>Moazamivirus 711</taxon>
    </lineage>
</organism>
<evidence type="ECO:0000313" key="1">
    <source>
        <dbReference type="EMBL" id="AEK82058.1"/>
    </source>
</evidence>
<evidence type="ECO:0000313" key="2">
    <source>
        <dbReference type="Proteomes" id="UP000001639"/>
    </source>
</evidence>
<protein>
    <submittedName>
        <fullName evidence="1">Uncharacterized protein</fullName>
    </submittedName>
</protein>
<dbReference type="Proteomes" id="UP000001639">
    <property type="component" value="Segment"/>
</dbReference>
<dbReference type="KEGG" id="vg:11117610"/>
<sequence>MMKRLLVILLMTACHPAPALAHEADLFLPQALVDEMNDDAKVVCDASSQGDSDTCLDVVFDSYLEAVEMGARETEEKTLVDILKLADVQTGCVDNPSQSCKIYTPLWGSYYVVGEANKAKVLNGTGRDNALHP</sequence>